<feature type="signal peptide" evidence="1">
    <location>
        <begin position="1"/>
        <end position="17"/>
    </location>
</feature>
<keyword evidence="1" id="KW-0732">Signal</keyword>
<evidence type="ECO:0000313" key="2">
    <source>
        <dbReference type="EMBL" id="EDL83334.1"/>
    </source>
</evidence>
<accession>A6JYE1</accession>
<sequence>MIWYVATLIASVISTRGLVAQVAHGLREEPEFVTARAGE</sequence>
<gene>
    <name evidence="2" type="ORF">rCG_22743</name>
</gene>
<feature type="chain" id="PRO_5039906317" evidence="1">
    <location>
        <begin position="18"/>
        <end position="39"/>
    </location>
</feature>
<proteinExistence type="predicted"/>
<evidence type="ECO:0000313" key="3">
    <source>
        <dbReference type="Proteomes" id="UP000234681"/>
    </source>
</evidence>
<dbReference type="Proteomes" id="UP000234681">
    <property type="component" value="Chromosome 8"/>
</dbReference>
<feature type="non-terminal residue" evidence="2">
    <location>
        <position position="39"/>
    </location>
</feature>
<reference evidence="2 3" key="1">
    <citation type="submission" date="2005-09" db="EMBL/GenBank/DDBJ databases">
        <authorList>
            <person name="Mural R.J."/>
            <person name="Li P.W."/>
            <person name="Adams M.D."/>
            <person name="Amanatides P.G."/>
            <person name="Baden-Tillson H."/>
            <person name="Barnstead M."/>
            <person name="Chin S.H."/>
            <person name="Dew I."/>
            <person name="Evans C.A."/>
            <person name="Ferriera S."/>
            <person name="Flanigan M."/>
            <person name="Fosler C."/>
            <person name="Glodek A."/>
            <person name="Gu Z."/>
            <person name="Holt R.A."/>
            <person name="Jennings D."/>
            <person name="Kraft C.L."/>
            <person name="Lu F."/>
            <person name="Nguyen T."/>
            <person name="Nusskern D.R."/>
            <person name="Pfannkoch C.M."/>
            <person name="Sitter C."/>
            <person name="Sutton G.G."/>
            <person name="Venter J.C."/>
            <person name="Wang Z."/>
            <person name="Woodage T."/>
            <person name="Zheng X.H."/>
            <person name="Zhong F."/>
        </authorList>
    </citation>
    <scope>NUCLEOTIDE SEQUENCE [LARGE SCALE GENOMIC DNA]</scope>
    <source>
        <strain>BN</strain>
        <strain evidence="3">Sprague-Dawley</strain>
    </source>
</reference>
<dbReference type="EMBL" id="CH474007">
    <property type="protein sequence ID" value="EDL83334.1"/>
    <property type="molecule type" value="Genomic_DNA"/>
</dbReference>
<protein>
    <submittedName>
        <fullName evidence="2">RCG22743</fullName>
    </submittedName>
</protein>
<dbReference type="AlphaFoldDB" id="A6JYE1"/>
<organism evidence="2 3">
    <name type="scientific">Rattus norvegicus</name>
    <name type="common">Rat</name>
    <dbReference type="NCBI Taxonomy" id="10116"/>
    <lineage>
        <taxon>Eukaryota</taxon>
        <taxon>Metazoa</taxon>
        <taxon>Chordata</taxon>
        <taxon>Craniata</taxon>
        <taxon>Vertebrata</taxon>
        <taxon>Euteleostomi</taxon>
        <taxon>Mammalia</taxon>
        <taxon>Eutheria</taxon>
        <taxon>Euarchontoglires</taxon>
        <taxon>Glires</taxon>
        <taxon>Rodentia</taxon>
        <taxon>Myomorpha</taxon>
        <taxon>Muroidea</taxon>
        <taxon>Muridae</taxon>
        <taxon>Murinae</taxon>
        <taxon>Rattus</taxon>
    </lineage>
</organism>
<evidence type="ECO:0000256" key="1">
    <source>
        <dbReference type="SAM" id="SignalP"/>
    </source>
</evidence>
<name>A6JYE1_RAT</name>